<keyword evidence="2" id="KW-1185">Reference proteome</keyword>
<name>A0A7W7EX08_9SPHN</name>
<dbReference type="AlphaFoldDB" id="A0A7W7EX08"/>
<organism evidence="1 2">
    <name type="scientific">Sphingomonas abaci</name>
    <dbReference type="NCBI Taxonomy" id="237611"/>
    <lineage>
        <taxon>Bacteria</taxon>
        <taxon>Pseudomonadati</taxon>
        <taxon>Pseudomonadota</taxon>
        <taxon>Alphaproteobacteria</taxon>
        <taxon>Sphingomonadales</taxon>
        <taxon>Sphingomonadaceae</taxon>
        <taxon>Sphingomonas</taxon>
    </lineage>
</organism>
<dbReference type="Proteomes" id="UP000574769">
    <property type="component" value="Unassembled WGS sequence"/>
</dbReference>
<evidence type="ECO:0000313" key="1">
    <source>
        <dbReference type="EMBL" id="MBB4616594.1"/>
    </source>
</evidence>
<dbReference type="EMBL" id="JACHNY010000001">
    <property type="protein sequence ID" value="MBB4616594.1"/>
    <property type="molecule type" value="Genomic_DNA"/>
</dbReference>
<gene>
    <name evidence="1" type="ORF">GGQ96_000700</name>
</gene>
<accession>A0A7W7EX08</accession>
<evidence type="ECO:0008006" key="3">
    <source>
        <dbReference type="Google" id="ProtNLM"/>
    </source>
</evidence>
<proteinExistence type="predicted"/>
<reference evidence="1 2" key="1">
    <citation type="submission" date="2020-08" db="EMBL/GenBank/DDBJ databases">
        <title>Genomic Encyclopedia of Type Strains, Phase IV (KMG-IV): sequencing the most valuable type-strain genomes for metagenomic binning, comparative biology and taxonomic classification.</title>
        <authorList>
            <person name="Goeker M."/>
        </authorList>
    </citation>
    <scope>NUCLEOTIDE SEQUENCE [LARGE SCALE GENOMIC DNA]</scope>
    <source>
        <strain evidence="1 2">DSM 15867</strain>
    </source>
</reference>
<evidence type="ECO:0000313" key="2">
    <source>
        <dbReference type="Proteomes" id="UP000574769"/>
    </source>
</evidence>
<dbReference type="RefSeq" id="WP_184111538.1">
    <property type="nucleotide sequence ID" value="NZ_JACHNY010000001.1"/>
</dbReference>
<comment type="caution">
    <text evidence="1">The sequence shown here is derived from an EMBL/GenBank/DDBJ whole genome shotgun (WGS) entry which is preliminary data.</text>
</comment>
<sequence length="292" mass="31968">MTDPLRAYVAAGLDAVVAEPVRAVAARLAGDGDAVAVLFYGSNLRTRSLDGVLDFYVLTEGPAERGLWPTVSYREWPMGGQVLRAKIATMRAATFRAAAGGALVDTTIWTRFVQPAALAWVRDEAARDAVIDGVAAAAVTASRFAAALGPAEGGPADFWRALFRQTYAAELRVERPGREEQIIAHGAGRYEALLPLAWTAAGIAFARNGERLAPRLPQADRVRRAWRRRRRLGKPLNIARLIRAAFTFEGAAAYGAWKVERHTGVAVTLTPWRRRHPVLAAPAVLWQVWRRR</sequence>
<protein>
    <recommendedName>
        <fullName evidence="3">Phosphatidate cytidylyltransferase</fullName>
    </recommendedName>
</protein>